<sequence>IVRKADSFYPGHYSYLLHDNITYGQCIRIAHPNSLIEKKMHEKMEEYVQNPPQILEMDRFDLDDMYAFDEYLNPCRFDLNPSVQEHDNEQQELHDQRQTTNNLAMNEQNESKMVKPLSESINDNNDIYSLISDDSLTDEDRDLIMNVSPKSSNETTELIMALDPSITFTIYGQEVEIINQHLFKRSAKLLKGKVSEKDLLHSMRQIERLHLGDHVRLKSHLYSYYGQTRKGDRFFDSIDNFHSFATVVICQNQYHIGTEPCGYQSSLEAYKLSNNGPPIDEGFSGFRCPNCNQLTCELCIDLTIILKDCDGNLLECHWTGLNSNRYFGCSTKELYNIHNDRQKPSFLVRINALLKYLWCASKLSSEKNDRDIIWTIAVCRSKQPETEVEYQIEDVNVLLKPKKKLINFKKVN</sequence>
<reference evidence="1 2" key="1">
    <citation type="submission" date="2017-03" db="EMBL/GenBank/DDBJ databases">
        <title>Genome Survey of Euroglyphus maynei.</title>
        <authorList>
            <person name="Arlian L.G."/>
            <person name="Morgan M.S."/>
            <person name="Rider S.D."/>
        </authorList>
    </citation>
    <scope>NUCLEOTIDE SEQUENCE [LARGE SCALE GENOMIC DNA]</scope>
    <source>
        <strain evidence="1">Arlian Lab</strain>
        <tissue evidence="1">Whole body</tissue>
    </source>
</reference>
<name>A0A1Y3AX03_EURMA</name>
<dbReference type="Proteomes" id="UP000194236">
    <property type="component" value="Unassembled WGS sequence"/>
</dbReference>
<gene>
    <name evidence="1" type="ORF">BLA29_003258</name>
</gene>
<accession>A0A1Y3AX03</accession>
<protein>
    <submittedName>
        <fullName evidence="1">Uncharacterized protein</fullName>
    </submittedName>
</protein>
<keyword evidence="2" id="KW-1185">Reference proteome</keyword>
<organism evidence="1 2">
    <name type="scientific">Euroglyphus maynei</name>
    <name type="common">Mayne's house dust mite</name>
    <dbReference type="NCBI Taxonomy" id="6958"/>
    <lineage>
        <taxon>Eukaryota</taxon>
        <taxon>Metazoa</taxon>
        <taxon>Ecdysozoa</taxon>
        <taxon>Arthropoda</taxon>
        <taxon>Chelicerata</taxon>
        <taxon>Arachnida</taxon>
        <taxon>Acari</taxon>
        <taxon>Acariformes</taxon>
        <taxon>Sarcoptiformes</taxon>
        <taxon>Astigmata</taxon>
        <taxon>Psoroptidia</taxon>
        <taxon>Analgoidea</taxon>
        <taxon>Pyroglyphidae</taxon>
        <taxon>Pyroglyphinae</taxon>
        <taxon>Euroglyphus</taxon>
    </lineage>
</organism>
<dbReference type="AlphaFoldDB" id="A0A1Y3AX03"/>
<evidence type="ECO:0000313" key="2">
    <source>
        <dbReference type="Proteomes" id="UP000194236"/>
    </source>
</evidence>
<dbReference type="EMBL" id="MUJZ01053433">
    <property type="protein sequence ID" value="OTF73040.1"/>
    <property type="molecule type" value="Genomic_DNA"/>
</dbReference>
<dbReference type="OrthoDB" id="10482273at2759"/>
<comment type="caution">
    <text evidence="1">The sequence shown here is derived from an EMBL/GenBank/DDBJ whole genome shotgun (WGS) entry which is preliminary data.</text>
</comment>
<feature type="non-terminal residue" evidence="1">
    <location>
        <position position="1"/>
    </location>
</feature>
<evidence type="ECO:0000313" key="1">
    <source>
        <dbReference type="EMBL" id="OTF73040.1"/>
    </source>
</evidence>
<proteinExistence type="predicted"/>